<keyword evidence="1" id="KW-0238">DNA-binding</keyword>
<reference evidence="5" key="1">
    <citation type="journal article" date="2019" name="Int. J. Syst. Evol. Microbiol.">
        <title>The Global Catalogue of Microorganisms (GCM) 10K type strain sequencing project: providing services to taxonomists for standard genome sequencing and annotation.</title>
        <authorList>
            <consortium name="The Broad Institute Genomics Platform"/>
            <consortium name="The Broad Institute Genome Sequencing Center for Infectious Disease"/>
            <person name="Wu L."/>
            <person name="Ma J."/>
        </authorList>
    </citation>
    <scope>NUCLEOTIDE SEQUENCE [LARGE SCALE GENOMIC DNA]</scope>
    <source>
        <strain evidence="5">JCM 16702</strain>
    </source>
</reference>
<feature type="domain" description="HTH merR-type" evidence="3">
    <location>
        <begin position="5"/>
        <end position="73"/>
    </location>
</feature>
<comment type="caution">
    <text evidence="4">The sequence shown here is derived from an EMBL/GenBank/DDBJ whole genome shotgun (WGS) entry which is preliminary data.</text>
</comment>
<dbReference type="PRINTS" id="PR00040">
    <property type="entry name" value="HTHMERR"/>
</dbReference>
<dbReference type="PANTHER" id="PTHR30204">
    <property type="entry name" value="REDOX-CYCLING DRUG-SENSING TRANSCRIPTIONAL ACTIVATOR SOXR"/>
    <property type="match status" value="1"/>
</dbReference>
<dbReference type="Pfam" id="PF13411">
    <property type="entry name" value="MerR_1"/>
    <property type="match status" value="1"/>
</dbReference>
<organism evidence="4 5">
    <name type="scientific">Actinomadura miaoliensis</name>
    <dbReference type="NCBI Taxonomy" id="430685"/>
    <lineage>
        <taxon>Bacteria</taxon>
        <taxon>Bacillati</taxon>
        <taxon>Actinomycetota</taxon>
        <taxon>Actinomycetes</taxon>
        <taxon>Streptosporangiales</taxon>
        <taxon>Thermomonosporaceae</taxon>
        <taxon>Actinomadura</taxon>
    </lineage>
</organism>
<evidence type="ECO:0000313" key="4">
    <source>
        <dbReference type="EMBL" id="GAA4066485.1"/>
    </source>
</evidence>
<keyword evidence="5" id="KW-1185">Reference proteome</keyword>
<dbReference type="Gene3D" id="1.10.1660.10">
    <property type="match status" value="1"/>
</dbReference>
<dbReference type="RefSeq" id="WP_344944440.1">
    <property type="nucleotide sequence ID" value="NZ_BAAAZG010000010.1"/>
</dbReference>
<evidence type="ECO:0000313" key="5">
    <source>
        <dbReference type="Proteomes" id="UP001500683"/>
    </source>
</evidence>
<dbReference type="Proteomes" id="UP001500683">
    <property type="component" value="Unassembled WGS sequence"/>
</dbReference>
<dbReference type="EMBL" id="BAAAZG010000010">
    <property type="protein sequence ID" value="GAA4066485.1"/>
    <property type="molecule type" value="Genomic_DNA"/>
</dbReference>
<dbReference type="InterPro" id="IPR047057">
    <property type="entry name" value="MerR_fam"/>
</dbReference>
<evidence type="ECO:0000259" key="3">
    <source>
        <dbReference type="PROSITE" id="PS50937"/>
    </source>
</evidence>
<protein>
    <submittedName>
        <fullName evidence="4">MerR family transcriptional regulator</fullName>
    </submittedName>
</protein>
<dbReference type="PROSITE" id="PS50937">
    <property type="entry name" value="HTH_MERR_2"/>
    <property type="match status" value="1"/>
</dbReference>
<gene>
    <name evidence="4" type="ORF">GCM10022214_21120</name>
</gene>
<feature type="compositionally biased region" description="Basic and acidic residues" evidence="2">
    <location>
        <begin position="238"/>
        <end position="252"/>
    </location>
</feature>
<evidence type="ECO:0000256" key="2">
    <source>
        <dbReference type="SAM" id="MobiDB-lite"/>
    </source>
</evidence>
<accession>A0ABP7VFX1</accession>
<dbReference type="SMART" id="SM00422">
    <property type="entry name" value="HTH_MERR"/>
    <property type="match status" value="1"/>
</dbReference>
<sequence length="265" mass="29511">MNNEELTVDELAARAGLTVRTVRFYAGRGMLPPPRLRGRTGLYGPDHLARLELIRELQSLGLTLAAIERHLARLPDHASPEDLALHRALLSPWAPEAPEEVDRHELDRRTGQRLDDAALERLQALGIVEPSGDGRVRVVSPALLGIGAELASLSMPLETLLATHEAVERHTRALATELQQVFQDTVVRPYRERGRPPDERQRLIELSGRLKPLVIQSLVTAFRRAVDDAIRGQVTAAERQRSEDHLPRRAGDRSGAQRSEDRPAD</sequence>
<proteinExistence type="predicted"/>
<name>A0ABP7VFX1_9ACTN</name>
<feature type="region of interest" description="Disordered" evidence="2">
    <location>
        <begin position="234"/>
        <end position="265"/>
    </location>
</feature>
<dbReference type="InterPro" id="IPR000551">
    <property type="entry name" value="MerR-type_HTH_dom"/>
</dbReference>
<dbReference type="InterPro" id="IPR009061">
    <property type="entry name" value="DNA-bd_dom_put_sf"/>
</dbReference>
<dbReference type="PANTHER" id="PTHR30204:SF93">
    <property type="entry name" value="HTH MERR-TYPE DOMAIN-CONTAINING PROTEIN"/>
    <property type="match status" value="1"/>
</dbReference>
<evidence type="ECO:0000256" key="1">
    <source>
        <dbReference type="ARBA" id="ARBA00023125"/>
    </source>
</evidence>
<dbReference type="SUPFAM" id="SSF46955">
    <property type="entry name" value="Putative DNA-binding domain"/>
    <property type="match status" value="1"/>
</dbReference>